<feature type="transmembrane region" description="Helical" evidence="9">
    <location>
        <begin position="413"/>
        <end position="433"/>
    </location>
</feature>
<reference evidence="11" key="1">
    <citation type="submission" date="2023-07" db="EMBL/GenBank/DDBJ databases">
        <authorList>
            <consortium name="AG Swart"/>
            <person name="Singh M."/>
            <person name="Singh A."/>
            <person name="Seah K."/>
            <person name="Emmerich C."/>
        </authorList>
    </citation>
    <scope>NUCLEOTIDE SEQUENCE</scope>
    <source>
        <strain evidence="11">DP1</strain>
    </source>
</reference>
<evidence type="ECO:0000256" key="7">
    <source>
        <dbReference type="SAM" id="Coils"/>
    </source>
</evidence>
<keyword evidence="12" id="KW-1185">Reference proteome</keyword>
<feature type="transmembrane region" description="Helical" evidence="9">
    <location>
        <begin position="43"/>
        <end position="64"/>
    </location>
</feature>
<evidence type="ECO:0000256" key="3">
    <source>
        <dbReference type="ARBA" id="ARBA00022801"/>
    </source>
</evidence>
<keyword evidence="2 6" id="KW-0645">Protease</keyword>
<dbReference type="SUPFAM" id="SSF54001">
    <property type="entry name" value="Cysteine proteinases"/>
    <property type="match status" value="1"/>
</dbReference>
<dbReference type="PRINTS" id="PR00704">
    <property type="entry name" value="CALPAIN"/>
</dbReference>
<keyword evidence="7" id="KW-0175">Coiled coil</keyword>
<feature type="active site" evidence="5 6">
    <location>
        <position position="1425"/>
    </location>
</feature>
<feature type="transmembrane region" description="Helical" evidence="9">
    <location>
        <begin position="580"/>
        <end position="602"/>
    </location>
</feature>
<dbReference type="InterPro" id="IPR000169">
    <property type="entry name" value="Pept_cys_AS"/>
</dbReference>
<comment type="caution">
    <text evidence="11">The sequence shown here is derived from an EMBL/GenBank/DDBJ whole genome shotgun (WGS) entry which is preliminary data.</text>
</comment>
<evidence type="ECO:0000259" key="10">
    <source>
        <dbReference type="PROSITE" id="PS50203"/>
    </source>
</evidence>
<feature type="transmembrane region" description="Helical" evidence="9">
    <location>
        <begin position="445"/>
        <end position="468"/>
    </location>
</feature>
<dbReference type="SMART" id="SM00720">
    <property type="entry name" value="calpain_III"/>
    <property type="match status" value="1"/>
</dbReference>
<feature type="transmembrane region" description="Helical" evidence="9">
    <location>
        <begin position="707"/>
        <end position="728"/>
    </location>
</feature>
<dbReference type="SMART" id="SM00230">
    <property type="entry name" value="CysPc"/>
    <property type="match status" value="1"/>
</dbReference>
<evidence type="ECO:0000313" key="12">
    <source>
        <dbReference type="Proteomes" id="UP001295684"/>
    </source>
</evidence>
<feature type="active site" evidence="5 6">
    <location>
        <position position="1445"/>
    </location>
</feature>
<proteinExistence type="inferred from homology"/>
<feature type="region of interest" description="Disordered" evidence="8">
    <location>
        <begin position="529"/>
        <end position="559"/>
    </location>
</feature>
<dbReference type="Pfam" id="PF01067">
    <property type="entry name" value="Calpain_III"/>
    <property type="match status" value="1"/>
</dbReference>
<comment type="similarity">
    <text evidence="1">Belongs to the peptidase C2 family.</text>
</comment>
<dbReference type="Gene3D" id="3.90.70.10">
    <property type="entry name" value="Cysteine proteinases"/>
    <property type="match status" value="1"/>
</dbReference>
<evidence type="ECO:0000313" key="11">
    <source>
        <dbReference type="EMBL" id="CAI2386075.1"/>
    </source>
</evidence>
<dbReference type="SUPFAM" id="SSF49758">
    <property type="entry name" value="Calpain large subunit, middle domain (domain III)"/>
    <property type="match status" value="1"/>
</dbReference>
<dbReference type="GO" id="GO:0006508">
    <property type="term" value="P:proteolysis"/>
    <property type="evidence" value="ECO:0007669"/>
    <property type="project" value="UniProtKB-KW"/>
</dbReference>
<feature type="transmembrane region" description="Helical" evidence="9">
    <location>
        <begin position="76"/>
        <end position="101"/>
    </location>
</feature>
<feature type="transmembrane region" description="Helical" evidence="9">
    <location>
        <begin position="674"/>
        <end position="695"/>
    </location>
</feature>
<evidence type="ECO:0000256" key="1">
    <source>
        <dbReference type="ARBA" id="ARBA00007623"/>
    </source>
</evidence>
<dbReference type="InterPro" id="IPR022682">
    <property type="entry name" value="Calpain_domain_III"/>
</dbReference>
<keyword evidence="9" id="KW-0812">Transmembrane</keyword>
<feature type="transmembrane region" description="Helical" evidence="9">
    <location>
        <begin position="370"/>
        <end position="393"/>
    </location>
</feature>
<keyword evidence="3 6" id="KW-0378">Hydrolase</keyword>
<evidence type="ECO:0000256" key="6">
    <source>
        <dbReference type="PROSITE-ProRule" id="PRU00239"/>
    </source>
</evidence>
<gene>
    <name evidence="11" type="ORF">ECRASSUSDP1_LOCUS27677</name>
</gene>
<feature type="transmembrane region" description="Helical" evidence="9">
    <location>
        <begin position="770"/>
        <end position="789"/>
    </location>
</feature>
<feature type="transmembrane region" description="Helical" evidence="9">
    <location>
        <begin position="864"/>
        <end position="885"/>
    </location>
</feature>
<feature type="compositionally biased region" description="Polar residues" evidence="8">
    <location>
        <begin position="540"/>
        <end position="550"/>
    </location>
</feature>
<feature type="active site" evidence="5 6">
    <location>
        <position position="1260"/>
    </location>
</feature>
<feature type="domain" description="Calpain catalytic" evidence="10">
    <location>
        <begin position="1197"/>
        <end position="1513"/>
    </location>
</feature>
<feature type="transmembrane region" description="Helical" evidence="9">
    <location>
        <begin position="135"/>
        <end position="157"/>
    </location>
</feature>
<organism evidence="11 12">
    <name type="scientific">Euplotes crassus</name>
    <dbReference type="NCBI Taxonomy" id="5936"/>
    <lineage>
        <taxon>Eukaryota</taxon>
        <taxon>Sar</taxon>
        <taxon>Alveolata</taxon>
        <taxon>Ciliophora</taxon>
        <taxon>Intramacronucleata</taxon>
        <taxon>Spirotrichea</taxon>
        <taxon>Hypotrichia</taxon>
        <taxon>Euplotida</taxon>
        <taxon>Euplotidae</taxon>
        <taxon>Moneuplotes</taxon>
    </lineage>
</organism>
<dbReference type="InterPro" id="IPR022684">
    <property type="entry name" value="Calpain_cysteine_protease"/>
</dbReference>
<feature type="transmembrane region" description="Helical" evidence="9">
    <location>
        <begin position="801"/>
        <end position="819"/>
    </location>
</feature>
<feature type="transmembrane region" description="Helical" evidence="9">
    <location>
        <begin position="108"/>
        <end position="129"/>
    </location>
</feature>
<dbReference type="PROSITE" id="PS50203">
    <property type="entry name" value="CALPAIN_CAT"/>
    <property type="match status" value="1"/>
</dbReference>
<feature type="compositionally biased region" description="Basic and acidic residues" evidence="8">
    <location>
        <begin position="529"/>
        <end position="539"/>
    </location>
</feature>
<dbReference type="Gene3D" id="2.60.120.380">
    <property type="match status" value="1"/>
</dbReference>
<dbReference type="Pfam" id="PF00648">
    <property type="entry name" value="Peptidase_C2"/>
    <property type="match status" value="1"/>
</dbReference>
<feature type="coiled-coil region" evidence="7">
    <location>
        <begin position="1120"/>
        <end position="1156"/>
    </location>
</feature>
<dbReference type="InterPro" id="IPR022683">
    <property type="entry name" value="Calpain_III"/>
</dbReference>
<evidence type="ECO:0000256" key="8">
    <source>
        <dbReference type="SAM" id="MobiDB-lite"/>
    </source>
</evidence>
<evidence type="ECO:0000256" key="4">
    <source>
        <dbReference type="ARBA" id="ARBA00022807"/>
    </source>
</evidence>
<sequence length="1653" mass="190796">MIAFIIICSLYVVFQAIYLLFMKGKPERIHRYLSCINVPWLVYLLNLTVLFLVFGVPFILYIIWGSLLIADDDVNSHVGFGVMFLLFAAHLFALGAINWYARKWRITLFNFGCLVLSIVFLWLYLIFVITLPDYFSFTGTSAVFLGLSFLPVCFIHYRIDSLKNKVEVQTYMKTMEAETLNKSSPGEILTATRDNQKKGYLLWCKVKYVSNAHLGYLVSIASLIVYAILIRSEAKKVHSDLGFINMALVIITDLILILWGMWSRSGYYVSPTYVCLIVLATRALLCVWPYYWIITHSAVFLILLMMFATVWIFKNIHVDSKESRRNKKQQELLTIIQACPELQQELSKDLEGMNPDELVNQKKNQLMNALCELVPITILLITFIVYGSIIWTTDINRAVAKRIIVDNQRLHQGLFVGLAIAIFFAYSLIAIWLRLFQLNSYKTNCYLLFQAIISYIAIIFIGILYGNIVLDDVDSGTRTTAITAFCIAPLYIFTICIFYGIWMHNFYNFYASAKIAKIAQNMEERKDMERNDSNDEMVRNSDNGSQNQGRDQGKDERKKVKTKYRWLPRCHRGEHAFNDFLSFSVFWINVIGLLVGFIICIVEFEPRWIVAFIWAWAMLIEFGAMGIIRFMHHGYSSRDEWIWICIWVCIAAYICSAVSFGFGIDRASDDDETTYIIAFLIIHVGVILLGIYLTIGYKIKQEIKKKTYSRVIALGIMLITLLIVGLLLIFVAEWYASGCGILTLCFYLFLKIVQIESCMTKWFSDRTWNIIQLTLLTIIIAITTVILIIELDDEEKAALEVLSYASYLLAAIFCVMFYFEYSLNEQNSKHQIYVYSTQLLPMLKYVPSQSGGHDGKMVQNNSEYIYFFAATLIFLTWSIIAGMLLKEDERYIGLACTSLVIIVAFLYVVRNYNKANYFKDVDILQLSWSKYCELQIQAMEYRDKLTKDDMNVNEVEEQEDEEEQIDPKEVADRRETILKTTKEWKELERVWTRMVMCGKKRMETKIELDNPQTRKQHEDFQDQESLYERAKMITVCDERVDSEIFNNVCSRSYFKGLIVLHLQNFRKELKSKVKAVLNEMTILLKDSQFKDHLDKLHFALFEKMNSNQEFNHFNQMFAEYARLRQEKLDELRRRQEEEEKKRLEREQREAELAEELGEDDINLGPGVLVMTDVENKLHNEFNEKGDQILNKFKDMENFEDDAFYGDKAISLTGDVDSYSISSWLRPHDMVDSKFKKITNPKVIVDGFGCNDIGQGGLGDCWFLSAMSCIAFSRPDMLKNLFHPKTSDYTGSGPYVIRFYKNGKLKICYIDDRFPCRADGRSVFCKTITENGQTELWPLMLEKAFAKIHNSYEAIDGGFPDQALVDMTNGIAEDIRFDTKEFKKLKNDGSFWQKLLRSCSDGHLMAASSKGTSDAVQTNLGIVEGHAYSVLDVQEIDNFKLIQLRNPWGSTEWKGDWSDTDKKHWTKKRLKVANSRQKAQNRNPLGSDEDDGAFWMSIDDFINNYSSVSIVRIYEAPTWRKTNVTGTWKGETAGGCPNHDSFGDNPQFKLTVPRNTSAIFNLSQTDKRGIGREKNFCIGWSCFSNNGQRIVGNNTPRPVHKSGTYTNVREKFTEISLKASDKPYTFVCSTFKPGEETGFTLSIITKEEIFVESL</sequence>
<dbReference type="CDD" id="cd00044">
    <property type="entry name" value="CysPc"/>
    <property type="match status" value="1"/>
</dbReference>
<dbReference type="GO" id="GO:0004198">
    <property type="term" value="F:calcium-dependent cysteine-type endopeptidase activity"/>
    <property type="evidence" value="ECO:0007669"/>
    <property type="project" value="InterPro"/>
</dbReference>
<name>A0AAD2DB05_EUPCR</name>
<dbReference type="InterPro" id="IPR036213">
    <property type="entry name" value="Calpain_III_sf"/>
</dbReference>
<feature type="transmembrane region" description="Helical" evidence="9">
    <location>
        <begin position="480"/>
        <end position="502"/>
    </location>
</feature>
<dbReference type="PANTHER" id="PTHR10183">
    <property type="entry name" value="CALPAIN"/>
    <property type="match status" value="1"/>
</dbReference>
<keyword evidence="9" id="KW-0472">Membrane</keyword>
<feature type="transmembrane region" description="Helical" evidence="9">
    <location>
        <begin position="640"/>
        <end position="662"/>
    </location>
</feature>
<dbReference type="InterPro" id="IPR038765">
    <property type="entry name" value="Papain-like_cys_pep_sf"/>
</dbReference>
<dbReference type="Proteomes" id="UP001295684">
    <property type="component" value="Unassembled WGS sequence"/>
</dbReference>
<dbReference type="PROSITE" id="PS00139">
    <property type="entry name" value="THIOL_PROTEASE_CYS"/>
    <property type="match status" value="1"/>
</dbReference>
<evidence type="ECO:0000256" key="5">
    <source>
        <dbReference type="PIRSR" id="PIRSR622684-1"/>
    </source>
</evidence>
<evidence type="ECO:0000256" key="9">
    <source>
        <dbReference type="SAM" id="Phobius"/>
    </source>
</evidence>
<dbReference type="InterPro" id="IPR001300">
    <property type="entry name" value="Peptidase_C2_calpain_cat"/>
</dbReference>
<feature type="transmembrane region" description="Helical" evidence="9">
    <location>
        <begin position="891"/>
        <end position="909"/>
    </location>
</feature>
<feature type="transmembrane region" description="Helical" evidence="9">
    <location>
        <begin position="608"/>
        <end position="628"/>
    </location>
</feature>
<evidence type="ECO:0000256" key="2">
    <source>
        <dbReference type="ARBA" id="ARBA00022670"/>
    </source>
</evidence>
<feature type="transmembrane region" description="Helical" evidence="9">
    <location>
        <begin position="298"/>
        <end position="318"/>
    </location>
</feature>
<keyword evidence="9" id="KW-1133">Transmembrane helix</keyword>
<feature type="transmembrane region" description="Helical" evidence="9">
    <location>
        <begin position="241"/>
        <end position="261"/>
    </location>
</feature>
<dbReference type="PANTHER" id="PTHR10183:SF379">
    <property type="entry name" value="CALPAIN-5"/>
    <property type="match status" value="1"/>
</dbReference>
<feature type="transmembrane region" description="Helical" evidence="9">
    <location>
        <begin position="734"/>
        <end position="750"/>
    </location>
</feature>
<dbReference type="EMBL" id="CAMPGE010028559">
    <property type="protein sequence ID" value="CAI2386075.1"/>
    <property type="molecule type" value="Genomic_DNA"/>
</dbReference>
<protein>
    <recommendedName>
        <fullName evidence="10">Calpain catalytic domain-containing protein</fullName>
    </recommendedName>
</protein>
<accession>A0AAD2DB05</accession>
<keyword evidence="4 6" id="KW-0788">Thiol protease</keyword>
<feature type="transmembrane region" description="Helical" evidence="9">
    <location>
        <begin position="273"/>
        <end position="292"/>
    </location>
</feature>
<feature type="transmembrane region" description="Helical" evidence="9">
    <location>
        <begin position="208"/>
        <end position="229"/>
    </location>
</feature>
<feature type="transmembrane region" description="Helical" evidence="9">
    <location>
        <begin position="6"/>
        <end position="22"/>
    </location>
</feature>